<keyword evidence="6" id="KW-1133">Transmembrane helix</keyword>
<protein>
    <submittedName>
        <fullName evidence="17">Glutamate receptor, ionotropic kainate 3-like protein 1</fullName>
    </submittedName>
</protein>
<dbReference type="SMART" id="SM00918">
    <property type="entry name" value="Lig_chan-Glu_bd"/>
    <property type="match status" value="1"/>
</dbReference>
<evidence type="ECO:0000256" key="14">
    <source>
        <dbReference type="PIRSR" id="PIRSR601508-2"/>
    </source>
</evidence>
<dbReference type="Proteomes" id="UP000616769">
    <property type="component" value="Unassembled WGS sequence"/>
</dbReference>
<evidence type="ECO:0000256" key="13">
    <source>
        <dbReference type="PIRSR" id="PIRSR601508-1"/>
    </source>
</evidence>
<keyword evidence="4" id="KW-1003">Cell membrane</keyword>
<keyword evidence="5" id="KW-0812">Transmembrane</keyword>
<dbReference type="SUPFAM" id="SSF53850">
    <property type="entry name" value="Periplasmic binding protein-like II"/>
    <property type="match status" value="2"/>
</dbReference>
<keyword evidence="12" id="KW-0407">Ion channel</keyword>
<dbReference type="PANTHER" id="PTHR18966">
    <property type="entry name" value="IONOTROPIC GLUTAMATE RECEPTOR"/>
    <property type="match status" value="1"/>
</dbReference>
<feature type="binding site" evidence="13">
    <location>
        <position position="865"/>
    </location>
    <ligand>
        <name>L-glutamate</name>
        <dbReference type="ChEBI" id="CHEBI:29985"/>
    </ligand>
</feature>
<feature type="domain" description="Ionotropic glutamate receptor L-glutamate and glycine-binding" evidence="16">
    <location>
        <begin position="808"/>
        <end position="873"/>
    </location>
</feature>
<evidence type="ECO:0000313" key="17">
    <source>
        <dbReference type="EMBL" id="KPL94547.1"/>
    </source>
</evidence>
<dbReference type="InterPro" id="IPR001320">
    <property type="entry name" value="Iontro_rcpt_C"/>
</dbReference>
<evidence type="ECO:0000256" key="3">
    <source>
        <dbReference type="ARBA" id="ARBA00022448"/>
    </source>
</evidence>
<dbReference type="Gene3D" id="1.10.287.70">
    <property type="match status" value="2"/>
</dbReference>
<evidence type="ECO:0000256" key="4">
    <source>
        <dbReference type="ARBA" id="ARBA00022475"/>
    </source>
</evidence>
<feature type="site" description="Interaction with the cone snail toxin Con-ikot-ikot" evidence="14">
    <location>
        <position position="961"/>
    </location>
</feature>
<dbReference type="SMART" id="SM00079">
    <property type="entry name" value="PBPe"/>
    <property type="match status" value="1"/>
</dbReference>
<dbReference type="OrthoDB" id="5984008at2759"/>
<evidence type="ECO:0000313" key="18">
    <source>
        <dbReference type="Proteomes" id="UP000616769"/>
    </source>
</evidence>
<keyword evidence="9 17" id="KW-0675">Receptor</keyword>
<dbReference type="FunFam" id="1.10.287.70:FF:000080">
    <property type="entry name" value="Glutamate receptor ionotropic, kainate"/>
    <property type="match status" value="1"/>
</dbReference>
<dbReference type="GO" id="GO:0015276">
    <property type="term" value="F:ligand-gated monoatomic ion channel activity"/>
    <property type="evidence" value="ECO:0007669"/>
    <property type="project" value="InterPro"/>
</dbReference>
<evidence type="ECO:0000256" key="7">
    <source>
        <dbReference type="ARBA" id="ARBA00023065"/>
    </source>
</evidence>
<comment type="caution">
    <text evidence="17">The sequence shown here is derived from an EMBL/GenBank/DDBJ whole genome shotgun (WGS) entry which is preliminary data.</text>
</comment>
<dbReference type="FunFam" id="3.40.190.10:FF:000024">
    <property type="entry name" value="Glutamate receptor, ionotropic, delta 1"/>
    <property type="match status" value="1"/>
</dbReference>
<gene>
    <name evidence="17" type="ORF">QR98_0001460</name>
</gene>
<feature type="domain" description="Ionotropic glutamate receptor C-terminal" evidence="15">
    <location>
        <begin position="798"/>
        <end position="1041"/>
    </location>
</feature>
<dbReference type="InterPro" id="IPR015683">
    <property type="entry name" value="Ionotropic_Glu_rcpt"/>
</dbReference>
<evidence type="ECO:0000256" key="8">
    <source>
        <dbReference type="ARBA" id="ARBA00023136"/>
    </source>
</evidence>
<organism evidence="17 18">
    <name type="scientific">Sarcoptes scabiei</name>
    <name type="common">Itch mite</name>
    <name type="synonym">Acarus scabiei</name>
    <dbReference type="NCBI Taxonomy" id="52283"/>
    <lineage>
        <taxon>Eukaryota</taxon>
        <taxon>Metazoa</taxon>
        <taxon>Ecdysozoa</taxon>
        <taxon>Arthropoda</taxon>
        <taxon>Chelicerata</taxon>
        <taxon>Arachnida</taxon>
        <taxon>Acari</taxon>
        <taxon>Acariformes</taxon>
        <taxon>Sarcoptiformes</taxon>
        <taxon>Astigmata</taxon>
        <taxon>Psoroptidia</taxon>
        <taxon>Sarcoptoidea</taxon>
        <taxon>Sarcoptidae</taxon>
        <taxon>Sarcoptinae</taxon>
        <taxon>Sarcoptes</taxon>
    </lineage>
</organism>
<reference evidence="17 18" key="1">
    <citation type="journal article" date="2015" name="Parasit. Vectors">
        <title>Draft genome of the scabies mite.</title>
        <authorList>
            <person name="Rider S.D.Jr."/>
            <person name="Morgan M.S."/>
            <person name="Arlian L.G."/>
        </authorList>
    </citation>
    <scope>NUCLEOTIDE SEQUENCE [LARGE SCALE GENOMIC DNA]</scope>
    <source>
        <strain evidence="17">Arlian Lab</strain>
    </source>
</reference>
<keyword evidence="11" id="KW-1071">Ligand-gated ion channel</keyword>
<evidence type="ECO:0000256" key="2">
    <source>
        <dbReference type="ARBA" id="ARBA00008685"/>
    </source>
</evidence>
<dbReference type="VEuPathDB" id="VectorBase:SSCA004375"/>
<name>A0A131ZSP8_SARSC</name>
<evidence type="ECO:0000256" key="6">
    <source>
        <dbReference type="ARBA" id="ARBA00022989"/>
    </source>
</evidence>
<dbReference type="Pfam" id="PF00060">
    <property type="entry name" value="Lig_chan"/>
    <property type="match status" value="2"/>
</dbReference>
<dbReference type="InterPro" id="IPR019594">
    <property type="entry name" value="Glu/Gly-bd"/>
</dbReference>
<dbReference type="FunFam" id="1.10.287.70:FF:000143">
    <property type="entry name" value="Probable glutamate receptor"/>
    <property type="match status" value="1"/>
</dbReference>
<keyword evidence="7" id="KW-0406">Ion transport</keyword>
<evidence type="ECO:0000256" key="5">
    <source>
        <dbReference type="ARBA" id="ARBA00022692"/>
    </source>
</evidence>
<comment type="similarity">
    <text evidence="2">Belongs to the glutamate-gated ion channel (TC 1.A.10.1) family.</text>
</comment>
<dbReference type="AlphaFoldDB" id="A0A131ZSP8"/>
<sequence>MTDCRQNYLLYKHLRLHCYEQTILFSFFELACQRPPSDIGFGIPNTKSINNILPLLYDIGFVLIKSLQEITHLEANRSNTDCDSFVFKSFFKHRTNDFIDKNKGVIQINHPNVEYRIMTQTHGTWNVFKGLIVDGLDDQDDVNLKNRPINIGVVNQVPYIDILGDEEENRIIKGTNYEMILVIAAKLNFTPKFIVYDHSKISNSSMIGMIDKVRFGEIVIGANGYWKTEERMKVIDYTAPFDMEKISIIIKKSDEDHRYLFLAPFTSDAWFCLLITVILMGPSLWFVHHSSRYYEYYNMKNEKGLFKLSNCIWYCYGAMVQQGGDYLPMAVSGRILVAFWWIFVIVTVTTYSGNLVALLTFPKLFNSIDNLDDLLNHKHLVKYGAFRFKGIGEMIIDSFDSRLRMLGDNLYFFDHFDRKMVLNMIKQSKLVLLASHEEIKHLISEDYKQSKSCHFAIAREPITSRAISFIVKKNTPKAFLDKLNSEINRMAKSGLVTLWNRKFGVLGNDCLHPLIIRTGDVEKIGLSHMVDCFFVLGCGLVIAIIILKQKPLNLSKDSTLDSVSALSATMFSSKLIRERIRDWFSKLSNAFQNGFYSNCDKRRFQCELCNNVKVFVSQPTVSHLHHYEHEVHSEQLTNDTVNIVDNYFYYDLARFYLETINEMILNQNTYFFTDDHGDAVYGGNFEGKSSPMSSVNYGQSFPQCGKHLSESQLLERANLQLYEMLSQKFMHGLFGQIIFDKNSNLNYQELNMRINEIQFVKGKIKKVKKFAEWEFEGRFGRLYFTSPQQHDKQEGIPHYDIVTVLDAPFVMEVDDNQTRGNDRFYGYCIDLLKEIVNSSDYKFEYTIRVVDDAMYGNKNENGEWTGMIGELYQKKADIALAPISVMAEREIVIDFTVPFYDLVGITILMKKPTVPSHLFKFLTVLETNVWLCILAAYFFTSFLMYLFDRLSPYSFHNNREKYKDDEEQRVFTLKECLWFCMTSLTPQGGGEAPRNLSGRLVAATWWLFGFIIIASYTANLAAFLTVSRLDSPIESLDDLYKQYKIKYAPQAGTSTSTYFERMAGIEEKFYEIWKDMSLNDSLTNDERAKLASVINIRKFGRK</sequence>
<dbReference type="PRINTS" id="PR00177">
    <property type="entry name" value="NMDARECEPTOR"/>
</dbReference>
<proteinExistence type="inferred from homology"/>
<evidence type="ECO:0000256" key="1">
    <source>
        <dbReference type="ARBA" id="ARBA00004651"/>
    </source>
</evidence>
<evidence type="ECO:0000256" key="12">
    <source>
        <dbReference type="ARBA" id="ARBA00023303"/>
    </source>
</evidence>
<evidence type="ECO:0000259" key="16">
    <source>
        <dbReference type="SMART" id="SM00918"/>
    </source>
</evidence>
<evidence type="ECO:0000256" key="9">
    <source>
        <dbReference type="ARBA" id="ARBA00023170"/>
    </source>
</evidence>
<dbReference type="GO" id="GO:0005886">
    <property type="term" value="C:plasma membrane"/>
    <property type="evidence" value="ECO:0007669"/>
    <property type="project" value="UniProtKB-SubCell"/>
</dbReference>
<dbReference type="EMBL" id="JXLN01000004">
    <property type="protein sequence ID" value="KPL94547.1"/>
    <property type="molecule type" value="Genomic_DNA"/>
</dbReference>
<dbReference type="SUPFAM" id="SSF81324">
    <property type="entry name" value="Voltage-gated potassium channels"/>
    <property type="match status" value="2"/>
</dbReference>
<keyword evidence="8" id="KW-0472">Membrane</keyword>
<dbReference type="InterPro" id="IPR001508">
    <property type="entry name" value="Iono_Glu_rcpt_met"/>
</dbReference>
<keyword evidence="10" id="KW-0325">Glycoprotein</keyword>
<dbReference type="Pfam" id="PF10613">
    <property type="entry name" value="Lig_chan-Glu_bd"/>
    <property type="match status" value="2"/>
</dbReference>
<evidence type="ECO:0000256" key="11">
    <source>
        <dbReference type="ARBA" id="ARBA00023286"/>
    </source>
</evidence>
<comment type="subcellular location">
    <subcellularLocation>
        <location evidence="1">Cell membrane</location>
        <topology evidence="1">Multi-pass membrane protein</topology>
    </subcellularLocation>
</comment>
<evidence type="ECO:0000256" key="10">
    <source>
        <dbReference type="ARBA" id="ARBA00023180"/>
    </source>
</evidence>
<keyword evidence="3" id="KW-0813">Transport</keyword>
<accession>A0A131ZSP8</accession>
<dbReference type="Gene3D" id="3.40.190.10">
    <property type="entry name" value="Periplasmic binding protein-like II"/>
    <property type="match status" value="2"/>
</dbReference>
<evidence type="ECO:0000259" key="15">
    <source>
        <dbReference type="SMART" id="SM00079"/>
    </source>
</evidence>
<dbReference type="GO" id="GO:0038023">
    <property type="term" value="F:signaling receptor activity"/>
    <property type="evidence" value="ECO:0007669"/>
    <property type="project" value="InterPro"/>
</dbReference>